<dbReference type="PRINTS" id="PR00332">
    <property type="entry name" value="HISTRIAD"/>
</dbReference>
<name>A0A955KXI6_9BACT</name>
<evidence type="ECO:0000259" key="2">
    <source>
        <dbReference type="PROSITE" id="PS51084"/>
    </source>
</evidence>
<accession>A0A955KXI6</accession>
<feature type="domain" description="HIT" evidence="2">
    <location>
        <begin position="9"/>
        <end position="97"/>
    </location>
</feature>
<comment type="caution">
    <text evidence="1">Lacks conserved residue(s) required for the propagation of feature annotation.</text>
</comment>
<protein>
    <submittedName>
        <fullName evidence="3">HIT domain-containing protein</fullName>
    </submittedName>
</protein>
<evidence type="ECO:0000256" key="1">
    <source>
        <dbReference type="PROSITE-ProRule" id="PRU00464"/>
    </source>
</evidence>
<dbReference type="Pfam" id="PF01230">
    <property type="entry name" value="HIT"/>
    <property type="match status" value="1"/>
</dbReference>
<reference evidence="3" key="1">
    <citation type="submission" date="2020-04" db="EMBL/GenBank/DDBJ databases">
        <authorList>
            <person name="Zhang T."/>
        </authorList>
    </citation>
    <scope>NUCLEOTIDE SEQUENCE</scope>
    <source>
        <strain evidence="3">HKST-UBA17</strain>
    </source>
</reference>
<dbReference type="Proteomes" id="UP000741282">
    <property type="component" value="Unassembled WGS sequence"/>
</dbReference>
<comment type="caution">
    <text evidence="3">The sequence shown here is derived from an EMBL/GenBank/DDBJ whole genome shotgun (WGS) entry which is preliminary data.</text>
</comment>
<dbReference type="InterPro" id="IPR011146">
    <property type="entry name" value="HIT-like"/>
</dbReference>
<dbReference type="InterPro" id="IPR036265">
    <property type="entry name" value="HIT-like_sf"/>
</dbReference>
<dbReference type="PANTHER" id="PTHR46648:SF1">
    <property type="entry name" value="ADENOSINE 5'-MONOPHOSPHORAMIDASE HNT1"/>
    <property type="match status" value="1"/>
</dbReference>
<dbReference type="PANTHER" id="PTHR46648">
    <property type="entry name" value="HIT FAMILY PROTEIN 1"/>
    <property type="match status" value="1"/>
</dbReference>
<dbReference type="GO" id="GO:0003824">
    <property type="term" value="F:catalytic activity"/>
    <property type="evidence" value="ECO:0007669"/>
    <property type="project" value="InterPro"/>
</dbReference>
<dbReference type="InterPro" id="IPR001310">
    <property type="entry name" value="Histidine_triad_HIT"/>
</dbReference>
<reference evidence="3" key="2">
    <citation type="journal article" date="2021" name="Microbiome">
        <title>Successional dynamics and alternative stable states in a saline activated sludge microbial community over 9 years.</title>
        <authorList>
            <person name="Wang Y."/>
            <person name="Ye J."/>
            <person name="Ju F."/>
            <person name="Liu L."/>
            <person name="Boyd J.A."/>
            <person name="Deng Y."/>
            <person name="Parks D.H."/>
            <person name="Jiang X."/>
            <person name="Yin X."/>
            <person name="Woodcroft B.J."/>
            <person name="Tyson G.W."/>
            <person name="Hugenholtz P."/>
            <person name="Polz M.F."/>
            <person name="Zhang T."/>
        </authorList>
    </citation>
    <scope>NUCLEOTIDE SEQUENCE</scope>
    <source>
        <strain evidence="3">HKST-UBA17</strain>
    </source>
</reference>
<dbReference type="PROSITE" id="PS51084">
    <property type="entry name" value="HIT_2"/>
    <property type="match status" value="1"/>
</dbReference>
<evidence type="ECO:0000313" key="4">
    <source>
        <dbReference type="Proteomes" id="UP000741282"/>
    </source>
</evidence>
<dbReference type="SUPFAM" id="SSF54197">
    <property type="entry name" value="HIT-like"/>
    <property type="match status" value="1"/>
</dbReference>
<gene>
    <name evidence="3" type="ORF">KC685_04555</name>
</gene>
<evidence type="ECO:0000313" key="3">
    <source>
        <dbReference type="EMBL" id="MCA9377164.1"/>
    </source>
</evidence>
<organism evidence="3 4">
    <name type="scientific">Candidatus Dojkabacteria bacterium</name>
    <dbReference type="NCBI Taxonomy" id="2099670"/>
    <lineage>
        <taxon>Bacteria</taxon>
        <taxon>Candidatus Dojkabacteria</taxon>
    </lineage>
</organism>
<feature type="non-terminal residue" evidence="3">
    <location>
        <position position="97"/>
    </location>
</feature>
<dbReference type="AlphaFoldDB" id="A0A955KXI6"/>
<dbReference type="EMBL" id="JAGQLN010000021">
    <property type="protein sequence ID" value="MCA9377164.1"/>
    <property type="molecule type" value="Genomic_DNA"/>
</dbReference>
<dbReference type="Gene3D" id="3.30.428.10">
    <property type="entry name" value="HIT-like"/>
    <property type="match status" value="1"/>
</dbReference>
<proteinExistence type="predicted"/>
<sequence length="97" mass="11314">MKDHDQSCIFCKISKGELSSYTIFESSTVMAFLDIRPFSSGHTLLIPREHYRWIWDLPNEMLEEFYSSANQIAKKLKVVFETDNVYSLTMGEMVPHC</sequence>
<dbReference type="GO" id="GO:0009117">
    <property type="term" value="P:nucleotide metabolic process"/>
    <property type="evidence" value="ECO:0007669"/>
    <property type="project" value="TreeGrafter"/>
</dbReference>